<dbReference type="PANTHER" id="PTHR31014">
    <property type="entry name" value="MITOCHONDRIAL TRANSLATION SYSTEM COMPONENT PET127-RELATED"/>
    <property type="match status" value="1"/>
</dbReference>
<evidence type="ECO:0000313" key="2">
    <source>
        <dbReference type="EMBL" id="KIP08124.1"/>
    </source>
</evidence>
<dbReference type="EMBL" id="KN840485">
    <property type="protein sequence ID" value="KIP08124.1"/>
    <property type="molecule type" value="Genomic_DNA"/>
</dbReference>
<dbReference type="AlphaFoldDB" id="A0A0C3NSC3"/>
<feature type="compositionally biased region" description="Polar residues" evidence="1">
    <location>
        <begin position="13"/>
        <end position="22"/>
    </location>
</feature>
<evidence type="ECO:0008006" key="4">
    <source>
        <dbReference type="Google" id="ProtNLM"/>
    </source>
</evidence>
<feature type="region of interest" description="Disordered" evidence="1">
    <location>
        <begin position="1"/>
        <end position="22"/>
    </location>
</feature>
<dbReference type="InterPro" id="IPR013943">
    <property type="entry name" value="Pet127"/>
</dbReference>
<dbReference type="OrthoDB" id="10249045at2759"/>
<proteinExistence type="predicted"/>
<dbReference type="HOGENOM" id="CLU_003477_2_2_1"/>
<dbReference type="GO" id="GO:0000964">
    <property type="term" value="P:mitochondrial RNA 5'-end processing"/>
    <property type="evidence" value="ECO:0007669"/>
    <property type="project" value="TreeGrafter"/>
</dbReference>
<sequence length="574" mass="65021">MDWGEDKLKPSGTLEQSSSANVGPSTALRVVKGIVPSLQNLHIQDLLPPSEQRPVARLAHGLDRALFNPGVYWLKDPRSRVYNFNPYVEEVPDVREFDFSRVSGFIKSSHDGDLQSLAKTHGAKFAGSTSSLTGMLSQIYLALSRARDPNVSVLSEAFLHEQRSFSYAQRIPVSVVLWHRDGVYSTDSYSHSSDSDKNILTWMGTMLEKFLTLSEDDFKPLMRASPSILETDSRKEAYRYAKIGNYVTRAQLDCYDPRVPGSGIFDIKTRACLPIRKDIMNWEENSGYLLKHSHGLLESFEREYYDLVRAAFLKFSFQARIGNMDGMFMAYHNTDRIFGFQYIPLEEMDERLYGNSAVGPLVFEKCMQILEATMLEIVHHFPKQNIECIFEAVPSSEKLLVWASPLDWKGEKDAKPIVELAVTLRSLVDGKIVSGEHVADKLPHAPWTVKYSIAQSSASAAVLRTRAGEALERQRLPWRLPAGVGIQQMAELWEAMDFGGGDLRASKAVFEPRRFVKPGNEIRALRRVARRGRKETEEHEQQYAGEKKVVWGELVQERAEGHLSHRVQNHAQDD</sequence>
<gene>
    <name evidence="2" type="ORF">PHLGIDRAFT_12818</name>
</gene>
<organism evidence="2 3">
    <name type="scientific">Phlebiopsis gigantea (strain 11061_1 CR5-6)</name>
    <name type="common">White-rot fungus</name>
    <name type="synonym">Peniophora gigantea</name>
    <dbReference type="NCBI Taxonomy" id="745531"/>
    <lineage>
        <taxon>Eukaryota</taxon>
        <taxon>Fungi</taxon>
        <taxon>Dikarya</taxon>
        <taxon>Basidiomycota</taxon>
        <taxon>Agaricomycotina</taxon>
        <taxon>Agaricomycetes</taxon>
        <taxon>Polyporales</taxon>
        <taxon>Phanerochaetaceae</taxon>
        <taxon>Phlebiopsis</taxon>
    </lineage>
</organism>
<dbReference type="Pfam" id="PF08634">
    <property type="entry name" value="Pet127"/>
    <property type="match status" value="1"/>
</dbReference>
<reference evidence="2 3" key="1">
    <citation type="journal article" date="2014" name="PLoS Genet.">
        <title>Analysis of the Phlebiopsis gigantea genome, transcriptome and secretome provides insight into its pioneer colonization strategies of wood.</title>
        <authorList>
            <person name="Hori C."/>
            <person name="Ishida T."/>
            <person name="Igarashi K."/>
            <person name="Samejima M."/>
            <person name="Suzuki H."/>
            <person name="Master E."/>
            <person name="Ferreira P."/>
            <person name="Ruiz-Duenas F.J."/>
            <person name="Held B."/>
            <person name="Canessa P."/>
            <person name="Larrondo L.F."/>
            <person name="Schmoll M."/>
            <person name="Druzhinina I.S."/>
            <person name="Kubicek C.P."/>
            <person name="Gaskell J.A."/>
            <person name="Kersten P."/>
            <person name="St John F."/>
            <person name="Glasner J."/>
            <person name="Sabat G."/>
            <person name="Splinter BonDurant S."/>
            <person name="Syed K."/>
            <person name="Yadav J."/>
            <person name="Mgbeahuruike A.C."/>
            <person name="Kovalchuk A."/>
            <person name="Asiegbu F.O."/>
            <person name="Lackner G."/>
            <person name="Hoffmeister D."/>
            <person name="Rencoret J."/>
            <person name="Gutierrez A."/>
            <person name="Sun H."/>
            <person name="Lindquist E."/>
            <person name="Barry K."/>
            <person name="Riley R."/>
            <person name="Grigoriev I.V."/>
            <person name="Henrissat B."/>
            <person name="Kues U."/>
            <person name="Berka R.M."/>
            <person name="Martinez A.T."/>
            <person name="Covert S.F."/>
            <person name="Blanchette R.A."/>
            <person name="Cullen D."/>
        </authorList>
    </citation>
    <scope>NUCLEOTIDE SEQUENCE [LARGE SCALE GENOMIC DNA]</scope>
    <source>
        <strain evidence="2 3">11061_1 CR5-6</strain>
    </source>
</reference>
<dbReference type="PANTHER" id="PTHR31014:SF0">
    <property type="entry name" value="MITOCHONDRIAL TRANSLATION SYSTEM COMPONENT PET127-RELATED"/>
    <property type="match status" value="1"/>
</dbReference>
<dbReference type="Proteomes" id="UP000053257">
    <property type="component" value="Unassembled WGS sequence"/>
</dbReference>
<dbReference type="STRING" id="745531.A0A0C3NSC3"/>
<name>A0A0C3NSC3_PHLG1</name>
<accession>A0A0C3NSC3</accession>
<protein>
    <recommendedName>
        <fullName evidence="4">Pet127-domain-containing protein</fullName>
    </recommendedName>
</protein>
<evidence type="ECO:0000313" key="3">
    <source>
        <dbReference type="Proteomes" id="UP000053257"/>
    </source>
</evidence>
<dbReference type="GO" id="GO:0005740">
    <property type="term" value="C:mitochondrial envelope"/>
    <property type="evidence" value="ECO:0007669"/>
    <property type="project" value="TreeGrafter"/>
</dbReference>
<evidence type="ECO:0000256" key="1">
    <source>
        <dbReference type="SAM" id="MobiDB-lite"/>
    </source>
</evidence>
<keyword evidence="3" id="KW-1185">Reference proteome</keyword>